<dbReference type="Proteomes" id="UP000199125">
    <property type="component" value="Unassembled WGS sequence"/>
</dbReference>
<feature type="transmembrane region" description="Helical" evidence="1">
    <location>
        <begin position="21"/>
        <end position="44"/>
    </location>
</feature>
<keyword evidence="3" id="KW-1185">Reference proteome</keyword>
<evidence type="ECO:0000313" key="3">
    <source>
        <dbReference type="Proteomes" id="UP000199125"/>
    </source>
</evidence>
<organism evidence="2 3">
    <name type="scientific">Paracoccus alkenifer</name>
    <dbReference type="NCBI Taxonomy" id="65735"/>
    <lineage>
        <taxon>Bacteria</taxon>
        <taxon>Pseudomonadati</taxon>
        <taxon>Pseudomonadota</taxon>
        <taxon>Alphaproteobacteria</taxon>
        <taxon>Rhodobacterales</taxon>
        <taxon>Paracoccaceae</taxon>
        <taxon>Paracoccus</taxon>
    </lineage>
</organism>
<keyword evidence="1" id="KW-0812">Transmembrane</keyword>
<dbReference type="AlphaFoldDB" id="A0A1H6LNM2"/>
<name>A0A1H6LNM2_9RHOB</name>
<dbReference type="EMBL" id="FNXG01000002">
    <property type="protein sequence ID" value="SEH90202.1"/>
    <property type="molecule type" value="Genomic_DNA"/>
</dbReference>
<gene>
    <name evidence="2" type="ORF">SAMN04488075_1719</name>
</gene>
<evidence type="ECO:0000313" key="2">
    <source>
        <dbReference type="EMBL" id="SEH90202.1"/>
    </source>
</evidence>
<sequence>MNNMIWLLRMSRWVRNPPPAGRVWLVVIVGALVVALGTIEWMGWVPEWATQDRPRRLPRVQMP</sequence>
<keyword evidence="1" id="KW-1133">Transmembrane helix</keyword>
<accession>A0A1H6LNM2</accession>
<protein>
    <submittedName>
        <fullName evidence="2">Uncharacterized protein</fullName>
    </submittedName>
</protein>
<evidence type="ECO:0000256" key="1">
    <source>
        <dbReference type="SAM" id="Phobius"/>
    </source>
</evidence>
<reference evidence="3" key="1">
    <citation type="submission" date="2016-10" db="EMBL/GenBank/DDBJ databases">
        <authorList>
            <person name="Varghese N."/>
            <person name="Submissions S."/>
        </authorList>
    </citation>
    <scope>NUCLEOTIDE SEQUENCE [LARGE SCALE GENOMIC DNA]</scope>
    <source>
        <strain evidence="3">DSM 11593</strain>
    </source>
</reference>
<proteinExistence type="predicted"/>
<dbReference type="RefSeq" id="WP_090847238.1">
    <property type="nucleotide sequence ID" value="NZ_FNXG01000002.1"/>
</dbReference>
<keyword evidence="1" id="KW-0472">Membrane</keyword>